<dbReference type="EC" id="6.1.1.6" evidence="7"/>
<keyword evidence="5 7" id="KW-0030">Aminoacyl-tRNA synthetase</keyword>
<reference evidence="10" key="1">
    <citation type="submission" date="2017-09" db="EMBL/GenBank/DDBJ databases">
        <title>Depth-based differentiation of microbial function through sediment-hosted aquifers and enrichment of novel symbionts in the deep terrestrial subsurface.</title>
        <authorList>
            <person name="Probst A.J."/>
            <person name="Ladd B."/>
            <person name="Jarett J.K."/>
            <person name="Geller-Mcgrath D.E."/>
            <person name="Sieber C.M.K."/>
            <person name="Emerson J.B."/>
            <person name="Anantharaman K."/>
            <person name="Thomas B.C."/>
            <person name="Malmstrom R."/>
            <person name="Stieglmeier M."/>
            <person name="Klingl A."/>
            <person name="Woyke T."/>
            <person name="Ryan C.M."/>
            <person name="Banfield J.F."/>
        </authorList>
    </citation>
    <scope>NUCLEOTIDE SEQUENCE [LARGE SCALE GENOMIC DNA]</scope>
</reference>
<feature type="binding site" evidence="7">
    <location>
        <position position="364"/>
    </location>
    <ligand>
        <name>Mg(2+)</name>
        <dbReference type="ChEBI" id="CHEBI:18420"/>
        <label>1</label>
    </ligand>
</feature>
<dbReference type="GO" id="GO:0006430">
    <property type="term" value="P:lysyl-tRNA aminoacylation"/>
    <property type="evidence" value="ECO:0007669"/>
    <property type="project" value="UniProtKB-UniRule"/>
</dbReference>
<evidence type="ECO:0000256" key="4">
    <source>
        <dbReference type="ARBA" id="ARBA00022840"/>
    </source>
</evidence>
<feature type="domain" description="Aminoacyl-transfer RNA synthetases class-II family profile" evidence="8">
    <location>
        <begin position="168"/>
        <end position="441"/>
    </location>
</feature>
<evidence type="ECO:0000256" key="7">
    <source>
        <dbReference type="HAMAP-Rule" id="MF_00252"/>
    </source>
</evidence>
<dbReference type="Pfam" id="PF00152">
    <property type="entry name" value="tRNA-synt_2"/>
    <property type="match status" value="1"/>
</dbReference>
<dbReference type="InterPro" id="IPR004364">
    <property type="entry name" value="Aa-tRNA-synt_II"/>
</dbReference>
<comment type="catalytic activity">
    <reaction evidence="6 7">
        <text>tRNA(Lys) + L-lysine + ATP = L-lysyl-tRNA(Lys) + AMP + diphosphate</text>
        <dbReference type="Rhea" id="RHEA:20792"/>
        <dbReference type="Rhea" id="RHEA-COMP:9696"/>
        <dbReference type="Rhea" id="RHEA-COMP:9697"/>
        <dbReference type="ChEBI" id="CHEBI:30616"/>
        <dbReference type="ChEBI" id="CHEBI:32551"/>
        <dbReference type="ChEBI" id="CHEBI:33019"/>
        <dbReference type="ChEBI" id="CHEBI:78442"/>
        <dbReference type="ChEBI" id="CHEBI:78529"/>
        <dbReference type="ChEBI" id="CHEBI:456215"/>
        <dbReference type="EC" id="6.1.1.6"/>
    </reaction>
</comment>
<evidence type="ECO:0000259" key="8">
    <source>
        <dbReference type="PROSITE" id="PS50862"/>
    </source>
</evidence>
<dbReference type="InterPro" id="IPR004365">
    <property type="entry name" value="NA-bd_OB_tRNA"/>
</dbReference>
<comment type="cofactor">
    <cofactor evidence="7">
        <name>Mg(2+)</name>
        <dbReference type="ChEBI" id="CHEBI:18420"/>
    </cofactor>
    <text evidence="7">Binds 3 Mg(2+) ions per subunit.</text>
</comment>
<dbReference type="PANTHER" id="PTHR42918:SF15">
    <property type="entry name" value="LYSINE--TRNA LIGASE, CHLOROPLASTIC_MITOCHONDRIAL"/>
    <property type="match status" value="1"/>
</dbReference>
<dbReference type="SUPFAM" id="SSF50249">
    <property type="entry name" value="Nucleic acid-binding proteins"/>
    <property type="match status" value="1"/>
</dbReference>
<dbReference type="Gene3D" id="3.30.930.10">
    <property type="entry name" value="Bira Bifunctional Protein, Domain 2"/>
    <property type="match status" value="1"/>
</dbReference>
<dbReference type="HAMAP" id="MF_00252">
    <property type="entry name" value="Lys_tRNA_synth_class2"/>
    <property type="match status" value="1"/>
</dbReference>
<dbReference type="PRINTS" id="PR00982">
    <property type="entry name" value="TRNASYNTHLYS"/>
</dbReference>
<accession>A0A2H0VFI8</accession>
<dbReference type="InterPro" id="IPR018149">
    <property type="entry name" value="Lys-tRNA-synth_II_C"/>
</dbReference>
<name>A0A2H0VFI8_9BACT</name>
<comment type="caution">
    <text evidence="7">Lacks conserved residue(s) required for the propagation of feature annotation.</text>
</comment>
<keyword evidence="7" id="KW-0963">Cytoplasm</keyword>
<dbReference type="GO" id="GO:0005829">
    <property type="term" value="C:cytosol"/>
    <property type="evidence" value="ECO:0007669"/>
    <property type="project" value="TreeGrafter"/>
</dbReference>
<dbReference type="InterPro" id="IPR006195">
    <property type="entry name" value="aa-tRNA-synth_II"/>
</dbReference>
<dbReference type="InterPro" id="IPR044136">
    <property type="entry name" value="Lys-tRNA-ligase_II_N"/>
</dbReference>
<evidence type="ECO:0000256" key="6">
    <source>
        <dbReference type="ARBA" id="ARBA00048573"/>
    </source>
</evidence>
<dbReference type="InterPro" id="IPR045864">
    <property type="entry name" value="aa-tRNA-synth_II/BPL/LPL"/>
</dbReference>
<dbReference type="GO" id="GO:0005524">
    <property type="term" value="F:ATP binding"/>
    <property type="evidence" value="ECO:0007669"/>
    <property type="project" value="UniProtKB-UniRule"/>
</dbReference>
<keyword evidence="1 7" id="KW-0436">Ligase</keyword>
<evidence type="ECO:0000313" key="10">
    <source>
        <dbReference type="Proteomes" id="UP000231466"/>
    </source>
</evidence>
<evidence type="ECO:0000256" key="3">
    <source>
        <dbReference type="ARBA" id="ARBA00022741"/>
    </source>
</evidence>
<dbReference type="InterPro" id="IPR002313">
    <property type="entry name" value="Lys-tRNA-ligase_II"/>
</dbReference>
<dbReference type="AlphaFoldDB" id="A0A2H0VFI8"/>
<evidence type="ECO:0000256" key="1">
    <source>
        <dbReference type="ARBA" id="ARBA00022598"/>
    </source>
</evidence>
<dbReference type="GO" id="GO:0004824">
    <property type="term" value="F:lysine-tRNA ligase activity"/>
    <property type="evidence" value="ECO:0007669"/>
    <property type="project" value="UniProtKB-UniRule"/>
</dbReference>
<evidence type="ECO:0000313" key="9">
    <source>
        <dbReference type="EMBL" id="PIR97858.1"/>
    </source>
</evidence>
<dbReference type="Gene3D" id="2.40.50.140">
    <property type="entry name" value="Nucleic acid-binding proteins"/>
    <property type="match status" value="1"/>
</dbReference>
<comment type="subunit">
    <text evidence="7">Homodimer.</text>
</comment>
<dbReference type="InterPro" id="IPR012340">
    <property type="entry name" value="NA-bd_OB-fold"/>
</dbReference>
<gene>
    <name evidence="7" type="primary">lysS</name>
    <name evidence="9" type="ORF">COT89_02190</name>
</gene>
<comment type="subcellular location">
    <subcellularLocation>
        <location evidence="7">Cytoplasm</location>
    </subcellularLocation>
</comment>
<dbReference type="PROSITE" id="PS50862">
    <property type="entry name" value="AA_TRNA_LIGASE_II"/>
    <property type="match status" value="1"/>
</dbReference>
<protein>
    <recommendedName>
        <fullName evidence="7">Lysine--tRNA ligase</fullName>
        <ecNumber evidence="7">6.1.1.6</ecNumber>
    </recommendedName>
    <alternativeName>
        <fullName evidence="7">Lysyl-tRNA synthetase</fullName>
        <shortName evidence="7">LysRS</shortName>
    </alternativeName>
</protein>
<keyword evidence="7" id="KW-0648">Protein biosynthesis</keyword>
<dbReference type="PANTHER" id="PTHR42918">
    <property type="entry name" value="LYSYL-TRNA SYNTHETASE"/>
    <property type="match status" value="1"/>
</dbReference>
<keyword evidence="3 7" id="KW-0547">Nucleotide-binding</keyword>
<dbReference type="GO" id="GO:0000287">
    <property type="term" value="F:magnesium ion binding"/>
    <property type="evidence" value="ECO:0007669"/>
    <property type="project" value="UniProtKB-UniRule"/>
</dbReference>
<dbReference type="SUPFAM" id="SSF55681">
    <property type="entry name" value="Class II aaRS and biotin synthetases"/>
    <property type="match status" value="1"/>
</dbReference>
<evidence type="ECO:0000256" key="5">
    <source>
        <dbReference type="ARBA" id="ARBA00023146"/>
    </source>
</evidence>
<dbReference type="GO" id="GO:0000049">
    <property type="term" value="F:tRNA binding"/>
    <property type="evidence" value="ECO:0007669"/>
    <property type="project" value="TreeGrafter"/>
</dbReference>
<evidence type="ECO:0000256" key="2">
    <source>
        <dbReference type="ARBA" id="ARBA00022723"/>
    </source>
</evidence>
<dbReference type="Pfam" id="PF01336">
    <property type="entry name" value="tRNA_anti-codon"/>
    <property type="match status" value="1"/>
</dbReference>
<sequence length="447" mass="51856">MLSRILKDKFGRLEKLRKAGVNPFPARVKKHLSISSVLKDFPSLSKHQRPIYVVGRIISRRDQGKLLFIDLYDGTDKIQIFAAKKELSKFDLWKDTLDIGDFIGVKGICFKTKKGEKSIRAKSLDILAKSLRPLPDTWFGLKDVEERFRKRYLDMLMNLEVKESFDKRSKIVREMREFLWKNDFIEVETPMLQPIPGGALAEPFKTHHNALGQDFYLRIAPELYLKRLLVGGFNKVFEMGRIFRNEGMDREHNPEFTMLELYWAYQDYEGLIKFTEKLLNNVLGKKKWEKITYAEAFKKYAKKDLSKIKDKASVDDVFKREVRSKLIKPTILCDHPKAISPLAKSKIDNPEITERFQFIIGGVEIANGFSELNDPIDQKERMEYQESLFRKGNKEVTRMDKDFLEALEYGMPPAAGLGVGIDRLVVIATNRDSVKESIIFPTLKSKK</sequence>
<dbReference type="Proteomes" id="UP000231466">
    <property type="component" value="Unassembled WGS sequence"/>
</dbReference>
<dbReference type="CDD" id="cd04322">
    <property type="entry name" value="LysRS_N"/>
    <property type="match status" value="1"/>
</dbReference>
<proteinExistence type="inferred from homology"/>
<comment type="similarity">
    <text evidence="7">Belongs to the class-II aminoacyl-tRNA synthetase family.</text>
</comment>
<comment type="caution">
    <text evidence="9">The sequence shown here is derived from an EMBL/GenBank/DDBJ whole genome shotgun (WGS) entry which is preliminary data.</text>
</comment>
<organism evidence="9 10">
    <name type="scientific">Candidatus Colwellbacteria bacterium CG10_big_fil_rev_8_21_14_0_10_42_22</name>
    <dbReference type="NCBI Taxonomy" id="1974540"/>
    <lineage>
        <taxon>Bacteria</taxon>
        <taxon>Candidatus Colwelliibacteriota</taxon>
    </lineage>
</organism>
<keyword evidence="2 7" id="KW-0479">Metal-binding</keyword>
<dbReference type="EMBL" id="PFAH01000008">
    <property type="protein sequence ID" value="PIR97858.1"/>
    <property type="molecule type" value="Genomic_DNA"/>
</dbReference>
<feature type="binding site" evidence="7">
    <location>
        <position position="364"/>
    </location>
    <ligand>
        <name>Mg(2+)</name>
        <dbReference type="ChEBI" id="CHEBI:18420"/>
        <label>2</label>
    </ligand>
</feature>
<keyword evidence="7" id="KW-0460">Magnesium</keyword>
<keyword evidence="4 7" id="KW-0067">ATP-binding</keyword>